<evidence type="ECO:0000256" key="4">
    <source>
        <dbReference type="SAM" id="MobiDB-lite"/>
    </source>
</evidence>
<accession>A0ABW4S9B2</accession>
<dbReference type="Pfam" id="PF13677">
    <property type="entry name" value="MotB_plug"/>
    <property type="match status" value="1"/>
</dbReference>
<comment type="caution">
    <text evidence="7">The sequence shown here is derived from an EMBL/GenBank/DDBJ whole genome shotgun (WGS) entry which is preliminary data.</text>
</comment>
<keyword evidence="2 5" id="KW-0812">Transmembrane</keyword>
<sequence>MALANAKPVIIKRKKVVAAGHHGGAWKVAYADFVTAMMAFFLLMWLINVTTEQQRKGLADYFNPTVPISRTAAGGTGVMGGTDPRTEDSAASAGRGASSISPSDERQAVGQTGTDPQQMEELSQEQLESIEEALLARTGESAMREQLLRHIVTRITDEGLIVEIFDLEDAPLFQGETAEPRTITIALAEIIADTFALVRNGVAINGHTRVYPIMIRENPVWHLSSQRAETMRVLLTDHDLEDRRIRRVAGHADRQPAMRNPMSARNNRLEVILLRRSPALGRS</sequence>
<keyword evidence="7" id="KW-0969">Cilium</keyword>
<keyword evidence="7" id="KW-0282">Flagellum</keyword>
<evidence type="ECO:0000256" key="5">
    <source>
        <dbReference type="SAM" id="Phobius"/>
    </source>
</evidence>
<organism evidence="7 8">
    <name type="scientific">Halodurantibacterium flavum</name>
    <dbReference type="NCBI Taxonomy" id="1382802"/>
    <lineage>
        <taxon>Bacteria</taxon>
        <taxon>Pseudomonadati</taxon>
        <taxon>Pseudomonadota</taxon>
        <taxon>Alphaproteobacteria</taxon>
        <taxon>Rhodobacterales</taxon>
        <taxon>Paracoccaceae</taxon>
        <taxon>Halodurantibacterium</taxon>
    </lineage>
</organism>
<dbReference type="InterPro" id="IPR025713">
    <property type="entry name" value="MotB-like_N_dom"/>
</dbReference>
<evidence type="ECO:0000259" key="6">
    <source>
        <dbReference type="Pfam" id="PF13677"/>
    </source>
</evidence>
<evidence type="ECO:0000256" key="1">
    <source>
        <dbReference type="ARBA" id="ARBA00004370"/>
    </source>
</evidence>
<proteinExistence type="predicted"/>
<comment type="subcellular location">
    <subcellularLocation>
        <location evidence="1">Membrane</location>
    </subcellularLocation>
</comment>
<keyword evidence="7" id="KW-0966">Cell projection</keyword>
<dbReference type="Proteomes" id="UP001597353">
    <property type="component" value="Unassembled WGS sequence"/>
</dbReference>
<keyword evidence="3 5" id="KW-0472">Membrane</keyword>
<evidence type="ECO:0000313" key="7">
    <source>
        <dbReference type="EMBL" id="MFD1913617.1"/>
    </source>
</evidence>
<protein>
    <submittedName>
        <fullName evidence="7">Flagellar motor protein MotB</fullName>
    </submittedName>
</protein>
<name>A0ABW4S9B2_9RHOB</name>
<evidence type="ECO:0000256" key="3">
    <source>
        <dbReference type="ARBA" id="ARBA00023136"/>
    </source>
</evidence>
<feature type="transmembrane region" description="Helical" evidence="5">
    <location>
        <begin position="28"/>
        <end position="47"/>
    </location>
</feature>
<dbReference type="InterPro" id="IPR036737">
    <property type="entry name" value="OmpA-like_sf"/>
</dbReference>
<evidence type="ECO:0000256" key="2">
    <source>
        <dbReference type="ARBA" id="ARBA00022692"/>
    </source>
</evidence>
<evidence type="ECO:0000313" key="8">
    <source>
        <dbReference type="Proteomes" id="UP001597353"/>
    </source>
</evidence>
<feature type="region of interest" description="Disordered" evidence="4">
    <location>
        <begin position="72"/>
        <end position="125"/>
    </location>
</feature>
<feature type="domain" description="Motility protein B-like N-terminal" evidence="6">
    <location>
        <begin position="13"/>
        <end position="64"/>
    </location>
</feature>
<dbReference type="InterPro" id="IPR050330">
    <property type="entry name" value="Bact_OuterMem_StrucFunc"/>
</dbReference>
<keyword evidence="8" id="KW-1185">Reference proteome</keyword>
<dbReference type="PANTHER" id="PTHR30329">
    <property type="entry name" value="STATOR ELEMENT OF FLAGELLAR MOTOR COMPLEX"/>
    <property type="match status" value="1"/>
</dbReference>
<dbReference type="Gene3D" id="3.30.1330.60">
    <property type="entry name" value="OmpA-like domain"/>
    <property type="match status" value="1"/>
</dbReference>
<keyword evidence="5" id="KW-1133">Transmembrane helix</keyword>
<dbReference type="SUPFAM" id="SSF103088">
    <property type="entry name" value="OmpA-like"/>
    <property type="match status" value="1"/>
</dbReference>
<gene>
    <name evidence="7" type="ORF">ACFSGJ_15495</name>
</gene>
<reference evidence="8" key="1">
    <citation type="journal article" date="2019" name="Int. J. Syst. Evol. Microbiol.">
        <title>The Global Catalogue of Microorganisms (GCM) 10K type strain sequencing project: providing services to taxonomists for standard genome sequencing and annotation.</title>
        <authorList>
            <consortium name="The Broad Institute Genomics Platform"/>
            <consortium name="The Broad Institute Genome Sequencing Center for Infectious Disease"/>
            <person name="Wu L."/>
            <person name="Ma J."/>
        </authorList>
    </citation>
    <scope>NUCLEOTIDE SEQUENCE [LARGE SCALE GENOMIC DNA]</scope>
    <source>
        <strain evidence="8">CGMCC 4.7242</strain>
    </source>
</reference>
<dbReference type="RefSeq" id="WP_390263757.1">
    <property type="nucleotide sequence ID" value="NZ_JBHUGH010000012.1"/>
</dbReference>
<dbReference type="EMBL" id="JBHUGH010000012">
    <property type="protein sequence ID" value="MFD1913617.1"/>
    <property type="molecule type" value="Genomic_DNA"/>
</dbReference>
<dbReference type="PANTHER" id="PTHR30329:SF21">
    <property type="entry name" value="LIPOPROTEIN YIAD-RELATED"/>
    <property type="match status" value="1"/>
</dbReference>
<feature type="compositionally biased region" description="Low complexity" evidence="4">
    <location>
        <begin position="89"/>
        <end position="102"/>
    </location>
</feature>